<evidence type="ECO:0000313" key="2">
    <source>
        <dbReference type="EMBL" id="MBB5080808.1"/>
    </source>
</evidence>
<organism evidence="2 3">
    <name type="scientific">Nonomuraea endophytica</name>
    <dbReference type="NCBI Taxonomy" id="714136"/>
    <lineage>
        <taxon>Bacteria</taxon>
        <taxon>Bacillati</taxon>
        <taxon>Actinomycetota</taxon>
        <taxon>Actinomycetes</taxon>
        <taxon>Streptosporangiales</taxon>
        <taxon>Streptosporangiaceae</taxon>
        <taxon>Nonomuraea</taxon>
    </lineage>
</organism>
<name>A0A7W8A9P8_9ACTN</name>
<accession>A0A7W8A9P8</accession>
<dbReference type="AlphaFoldDB" id="A0A7W8A9P8"/>
<dbReference type="Proteomes" id="UP000568380">
    <property type="component" value="Unassembled WGS sequence"/>
</dbReference>
<proteinExistence type="predicted"/>
<keyword evidence="1" id="KW-1133">Transmembrane helix</keyword>
<keyword evidence="1" id="KW-0812">Transmembrane</keyword>
<dbReference type="EMBL" id="JACHIN010000009">
    <property type="protein sequence ID" value="MBB5080808.1"/>
    <property type="molecule type" value="Genomic_DNA"/>
</dbReference>
<sequence>MDLYLMIPIALIGGATGTFVMIVLSVLREDWRGSPTHRAPGPFSRCTRGILGLHVNNTDCTQCAAHEGHQTVTSA</sequence>
<evidence type="ECO:0000313" key="3">
    <source>
        <dbReference type="Proteomes" id="UP000568380"/>
    </source>
</evidence>
<dbReference type="RefSeq" id="WP_184967598.1">
    <property type="nucleotide sequence ID" value="NZ_JACHIN010000009.1"/>
</dbReference>
<evidence type="ECO:0000256" key="1">
    <source>
        <dbReference type="SAM" id="Phobius"/>
    </source>
</evidence>
<reference evidence="2 3" key="1">
    <citation type="submission" date="2020-08" db="EMBL/GenBank/DDBJ databases">
        <title>Genomic Encyclopedia of Type Strains, Phase IV (KMG-IV): sequencing the most valuable type-strain genomes for metagenomic binning, comparative biology and taxonomic classification.</title>
        <authorList>
            <person name="Goeker M."/>
        </authorList>
    </citation>
    <scope>NUCLEOTIDE SEQUENCE [LARGE SCALE GENOMIC DNA]</scope>
    <source>
        <strain evidence="2 3">DSM 45385</strain>
    </source>
</reference>
<keyword evidence="3" id="KW-1185">Reference proteome</keyword>
<feature type="transmembrane region" description="Helical" evidence="1">
    <location>
        <begin position="6"/>
        <end position="27"/>
    </location>
</feature>
<comment type="caution">
    <text evidence="2">The sequence shown here is derived from an EMBL/GenBank/DDBJ whole genome shotgun (WGS) entry which is preliminary data.</text>
</comment>
<gene>
    <name evidence="2" type="ORF">HNR40_006297</name>
</gene>
<keyword evidence="1" id="KW-0472">Membrane</keyword>
<protein>
    <submittedName>
        <fullName evidence="2">Uncharacterized protein</fullName>
    </submittedName>
</protein>